<proteinExistence type="inferred from homology"/>
<dbReference type="InterPro" id="IPR036065">
    <property type="entry name" value="BolA-like_sf"/>
</dbReference>
<dbReference type="OrthoDB" id="203381at2759"/>
<name>A0A1Y2C6T4_9FUNG</name>
<gene>
    <name evidence="3" type="ORF">BCR33DRAFT_851395</name>
</gene>
<dbReference type="InterPro" id="IPR002634">
    <property type="entry name" value="BolA"/>
</dbReference>
<dbReference type="Gene3D" id="3.30.300.90">
    <property type="entry name" value="BolA-like"/>
    <property type="match status" value="1"/>
</dbReference>
<comment type="caution">
    <text evidence="3">The sequence shown here is derived from an EMBL/GenBank/DDBJ whole genome shotgun (WGS) entry which is preliminary data.</text>
</comment>
<dbReference type="AlphaFoldDB" id="A0A1Y2C6T4"/>
<reference evidence="3 4" key="1">
    <citation type="submission" date="2016-07" db="EMBL/GenBank/DDBJ databases">
        <title>Pervasive Adenine N6-methylation of Active Genes in Fungi.</title>
        <authorList>
            <consortium name="DOE Joint Genome Institute"/>
            <person name="Mondo S.J."/>
            <person name="Dannebaum R.O."/>
            <person name="Kuo R.C."/>
            <person name="Labutti K."/>
            <person name="Haridas S."/>
            <person name="Kuo A."/>
            <person name="Salamov A."/>
            <person name="Ahrendt S.R."/>
            <person name="Lipzen A."/>
            <person name="Sullivan W."/>
            <person name="Andreopoulos W.B."/>
            <person name="Clum A."/>
            <person name="Lindquist E."/>
            <person name="Daum C."/>
            <person name="Ramamoorthy G.K."/>
            <person name="Gryganskyi A."/>
            <person name="Culley D."/>
            <person name="Magnuson J.K."/>
            <person name="James T.Y."/>
            <person name="O'Malley M.A."/>
            <person name="Stajich J.E."/>
            <person name="Spatafora J.W."/>
            <person name="Visel A."/>
            <person name="Grigoriev I.V."/>
        </authorList>
    </citation>
    <scope>NUCLEOTIDE SEQUENCE [LARGE SCALE GENOMIC DNA]</scope>
    <source>
        <strain evidence="3 4">JEL800</strain>
    </source>
</reference>
<dbReference type="Proteomes" id="UP000193642">
    <property type="component" value="Unassembled WGS sequence"/>
</dbReference>
<evidence type="ECO:0000313" key="3">
    <source>
        <dbReference type="EMBL" id="ORY42738.1"/>
    </source>
</evidence>
<dbReference type="SUPFAM" id="SSF82657">
    <property type="entry name" value="BolA-like"/>
    <property type="match status" value="1"/>
</dbReference>
<evidence type="ECO:0000313" key="4">
    <source>
        <dbReference type="Proteomes" id="UP000193642"/>
    </source>
</evidence>
<dbReference type="GO" id="GO:0005759">
    <property type="term" value="C:mitochondrial matrix"/>
    <property type="evidence" value="ECO:0007669"/>
    <property type="project" value="TreeGrafter"/>
</dbReference>
<organism evidence="3 4">
    <name type="scientific">Rhizoclosmatium globosum</name>
    <dbReference type="NCBI Taxonomy" id="329046"/>
    <lineage>
        <taxon>Eukaryota</taxon>
        <taxon>Fungi</taxon>
        <taxon>Fungi incertae sedis</taxon>
        <taxon>Chytridiomycota</taxon>
        <taxon>Chytridiomycota incertae sedis</taxon>
        <taxon>Chytridiomycetes</taxon>
        <taxon>Chytridiales</taxon>
        <taxon>Chytriomycetaceae</taxon>
        <taxon>Rhizoclosmatium</taxon>
    </lineage>
</organism>
<dbReference type="STRING" id="329046.A0A1Y2C6T4"/>
<protein>
    <submittedName>
        <fullName evidence="3">Bola-like protein</fullName>
    </submittedName>
</protein>
<accession>A0A1Y2C6T4</accession>
<sequence>MFVQRIIRRYSTAGPSTLTAGEQRIHALLQSKLSPVKLNVKDVSGGCGSMYAVEVASAQFKGLPLVKQHRLVVAAIEEEIKSAHGVQIKTSVPQ</sequence>
<dbReference type="PANTHER" id="PTHR46188">
    <property type="entry name" value="BOLA-LIKE PROTEIN 3"/>
    <property type="match status" value="1"/>
</dbReference>
<dbReference type="InterPro" id="IPR052275">
    <property type="entry name" value="Mt_Fe-S_assembly_factor"/>
</dbReference>
<dbReference type="PANTHER" id="PTHR46188:SF1">
    <property type="entry name" value="BOLA-LIKE PROTEIN 3"/>
    <property type="match status" value="1"/>
</dbReference>
<comment type="similarity">
    <text evidence="1 2">Belongs to the BolA/IbaG family.</text>
</comment>
<evidence type="ECO:0000256" key="1">
    <source>
        <dbReference type="ARBA" id="ARBA00005578"/>
    </source>
</evidence>
<evidence type="ECO:0000256" key="2">
    <source>
        <dbReference type="RuleBase" id="RU003860"/>
    </source>
</evidence>
<keyword evidence="4" id="KW-1185">Reference proteome</keyword>
<dbReference type="EMBL" id="MCGO01000027">
    <property type="protein sequence ID" value="ORY42738.1"/>
    <property type="molecule type" value="Genomic_DNA"/>
</dbReference>
<dbReference type="Pfam" id="PF01722">
    <property type="entry name" value="BolA"/>
    <property type="match status" value="1"/>
</dbReference>